<dbReference type="EMBL" id="RSCL01000007">
    <property type="protein sequence ID" value="RUT06125.1"/>
    <property type="molecule type" value="Genomic_DNA"/>
</dbReference>
<feature type="chain" id="PRO_5030092561" evidence="1">
    <location>
        <begin position="28"/>
        <end position="189"/>
    </location>
</feature>
<dbReference type="RefSeq" id="WP_127081792.1">
    <property type="nucleotide sequence ID" value="NZ_RSCL01000007.1"/>
</dbReference>
<evidence type="ECO:0000313" key="3">
    <source>
        <dbReference type="Proteomes" id="UP000271624"/>
    </source>
</evidence>
<comment type="caution">
    <text evidence="2">The sequence shown here is derived from an EMBL/GenBank/DDBJ whole genome shotgun (WGS) entry which is preliminary data.</text>
</comment>
<keyword evidence="3" id="KW-1185">Reference proteome</keyword>
<sequence length="189" mass="19752">MNKKIASIIAGSLAALGSAIVAAPAHAQTTIPVEIEVQPSVYLITYNKLKFLVNENDFLAGGSVSQTVPYDEKTGETTLPAGVLPEGEAASNTISRTVSPLYRVASPAGGEVRISASDMNLERVGRATEVVTMEVSEDTAVKEIGEPDESGFFDGDVTLDFTFPATRASSRTGNPVYSGGELTISVVTP</sequence>
<proteinExistence type="predicted"/>
<organism evidence="2 3">
    <name type="scientific">Dulcicalothrix desertica PCC 7102</name>
    <dbReference type="NCBI Taxonomy" id="232991"/>
    <lineage>
        <taxon>Bacteria</taxon>
        <taxon>Bacillati</taxon>
        <taxon>Cyanobacteriota</taxon>
        <taxon>Cyanophyceae</taxon>
        <taxon>Nostocales</taxon>
        <taxon>Calotrichaceae</taxon>
        <taxon>Dulcicalothrix</taxon>
    </lineage>
</organism>
<feature type="signal peptide" evidence="1">
    <location>
        <begin position="1"/>
        <end position="27"/>
    </location>
</feature>
<reference evidence="2" key="2">
    <citation type="journal article" date="2019" name="Genome Biol. Evol.">
        <title>Day and night: Metabolic profiles and evolutionary relationships of six axenic non-marine cyanobacteria.</title>
        <authorList>
            <person name="Will S.E."/>
            <person name="Henke P."/>
            <person name="Boedeker C."/>
            <person name="Huang S."/>
            <person name="Brinkmann H."/>
            <person name="Rohde M."/>
            <person name="Jarek M."/>
            <person name="Friedl T."/>
            <person name="Seufert S."/>
            <person name="Schumacher M."/>
            <person name="Overmann J."/>
            <person name="Neumann-Schaal M."/>
            <person name="Petersen J."/>
        </authorList>
    </citation>
    <scope>NUCLEOTIDE SEQUENCE [LARGE SCALE GENOMIC DNA]</scope>
    <source>
        <strain evidence="2">PCC 7102</strain>
    </source>
</reference>
<accession>A0A433VJ90</accession>
<dbReference type="AlphaFoldDB" id="A0A433VJ90"/>
<dbReference type="Proteomes" id="UP000271624">
    <property type="component" value="Unassembled WGS sequence"/>
</dbReference>
<name>A0A433VJ90_9CYAN</name>
<evidence type="ECO:0000256" key="1">
    <source>
        <dbReference type="SAM" id="SignalP"/>
    </source>
</evidence>
<protein>
    <submittedName>
        <fullName evidence="2">Uncharacterized protein</fullName>
    </submittedName>
</protein>
<keyword evidence="1" id="KW-0732">Signal</keyword>
<reference evidence="2" key="1">
    <citation type="submission" date="2018-12" db="EMBL/GenBank/DDBJ databases">
        <authorList>
            <person name="Will S."/>
            <person name="Neumann-Schaal M."/>
            <person name="Henke P."/>
        </authorList>
    </citation>
    <scope>NUCLEOTIDE SEQUENCE</scope>
    <source>
        <strain evidence="2">PCC 7102</strain>
    </source>
</reference>
<evidence type="ECO:0000313" key="2">
    <source>
        <dbReference type="EMBL" id="RUT06125.1"/>
    </source>
</evidence>
<gene>
    <name evidence="2" type="ORF">DSM106972_033310</name>
</gene>